<evidence type="ECO:0000256" key="5">
    <source>
        <dbReference type="ARBA" id="ARBA00023136"/>
    </source>
</evidence>
<evidence type="ECO:0000256" key="2">
    <source>
        <dbReference type="ARBA" id="ARBA00009190"/>
    </source>
</evidence>
<dbReference type="GO" id="GO:0046873">
    <property type="term" value="F:metal ion transmembrane transporter activity"/>
    <property type="evidence" value="ECO:0007669"/>
    <property type="project" value="InterPro"/>
</dbReference>
<keyword evidence="4 6" id="KW-1133">Transmembrane helix</keyword>
<dbReference type="OrthoDB" id="7585760at2"/>
<evidence type="ECO:0000256" key="1">
    <source>
        <dbReference type="ARBA" id="ARBA00004141"/>
    </source>
</evidence>
<dbReference type="InterPro" id="IPR001727">
    <property type="entry name" value="GDT1-like"/>
</dbReference>
<protein>
    <recommendedName>
        <fullName evidence="6">GDT1 family protein</fullName>
    </recommendedName>
</protein>
<dbReference type="STRING" id="1888892.BFL28_12215"/>
<dbReference type="Pfam" id="PF01169">
    <property type="entry name" value="GDT1"/>
    <property type="match status" value="2"/>
</dbReference>
<feature type="transmembrane region" description="Helical" evidence="6">
    <location>
        <begin position="99"/>
        <end position="123"/>
    </location>
</feature>
<evidence type="ECO:0000313" key="7">
    <source>
        <dbReference type="EMBL" id="ODP38966.1"/>
    </source>
</evidence>
<feature type="transmembrane region" description="Helical" evidence="6">
    <location>
        <begin position="70"/>
        <end position="87"/>
    </location>
</feature>
<keyword evidence="5 6" id="KW-0472">Membrane</keyword>
<name>A0A1E3LYT7_9SPHN</name>
<proteinExistence type="inferred from homology"/>
<gene>
    <name evidence="7" type="ORF">BFL28_12215</name>
</gene>
<comment type="subcellular location">
    <subcellularLocation>
        <location evidence="1 6">Membrane</location>
        <topology evidence="1 6">Multi-pass membrane protein</topology>
    </subcellularLocation>
</comment>
<dbReference type="EMBL" id="MDDS01000009">
    <property type="protein sequence ID" value="ODP38966.1"/>
    <property type="molecule type" value="Genomic_DNA"/>
</dbReference>
<keyword evidence="8" id="KW-1185">Reference proteome</keyword>
<feature type="transmembrane region" description="Helical" evidence="6">
    <location>
        <begin position="39"/>
        <end position="63"/>
    </location>
</feature>
<feature type="transmembrane region" description="Helical" evidence="6">
    <location>
        <begin position="162"/>
        <end position="183"/>
    </location>
</feature>
<dbReference type="RefSeq" id="WP_069319301.1">
    <property type="nucleotide sequence ID" value="NZ_MDDS01000009.1"/>
</dbReference>
<evidence type="ECO:0000256" key="3">
    <source>
        <dbReference type="ARBA" id="ARBA00022692"/>
    </source>
</evidence>
<dbReference type="GO" id="GO:0016020">
    <property type="term" value="C:membrane"/>
    <property type="evidence" value="ECO:0007669"/>
    <property type="project" value="UniProtKB-SubCell"/>
</dbReference>
<dbReference type="Proteomes" id="UP000094487">
    <property type="component" value="Unassembled WGS sequence"/>
</dbReference>
<evidence type="ECO:0000256" key="4">
    <source>
        <dbReference type="ARBA" id="ARBA00022989"/>
    </source>
</evidence>
<reference evidence="7 8" key="1">
    <citation type="submission" date="2016-08" db="EMBL/GenBank/DDBJ databases">
        <title>Draft genome of the agarase producing Sphingomonas sp. MCT13.</title>
        <authorList>
            <person name="D'Andrea M.M."/>
            <person name="Rossolini G.M."/>
            <person name="Thaller M.C."/>
        </authorList>
    </citation>
    <scope>NUCLEOTIDE SEQUENCE [LARGE SCALE GENOMIC DNA]</scope>
    <source>
        <strain evidence="7 8">MCT13</strain>
    </source>
</reference>
<dbReference type="AlphaFoldDB" id="A0A1E3LYT7"/>
<organism evidence="7 8">
    <name type="scientific">Sphingomonas turrisvirgatae</name>
    <dbReference type="NCBI Taxonomy" id="1888892"/>
    <lineage>
        <taxon>Bacteria</taxon>
        <taxon>Pseudomonadati</taxon>
        <taxon>Pseudomonadota</taxon>
        <taxon>Alphaproteobacteria</taxon>
        <taxon>Sphingomonadales</taxon>
        <taxon>Sphingomonadaceae</taxon>
        <taxon>Sphingomonas</taxon>
    </lineage>
</organism>
<comment type="caution">
    <text evidence="7">The sequence shown here is derived from an EMBL/GenBank/DDBJ whole genome shotgun (WGS) entry which is preliminary data.</text>
</comment>
<sequence length="186" mass="18870">MDALVPAFVAALLIQAGDRAAWLAAILADRYRAPLRVAFAALLAHGVGNAIACAGGMLVAPLLTPNAKQLLLALALGFAALGSLGRLKSPDRLEGWRLGGAATAFIGIFILALGDSTQFLTFAISARSGWLAAVGATFGAFAVALTAALLGEQAWRRLPLAVVRIGFGLLALGAAAISAASALRLI</sequence>
<evidence type="ECO:0000313" key="8">
    <source>
        <dbReference type="Proteomes" id="UP000094487"/>
    </source>
</evidence>
<comment type="similarity">
    <text evidence="2 6">Belongs to the GDT1 family.</text>
</comment>
<keyword evidence="3 6" id="KW-0812">Transmembrane</keyword>
<evidence type="ECO:0000256" key="6">
    <source>
        <dbReference type="RuleBase" id="RU365102"/>
    </source>
</evidence>
<accession>A0A1E3LYT7</accession>
<feature type="transmembrane region" description="Helical" evidence="6">
    <location>
        <begin position="130"/>
        <end position="150"/>
    </location>
</feature>